<dbReference type="Proteomes" id="UP001194729">
    <property type="component" value="Unassembled WGS sequence"/>
</dbReference>
<proteinExistence type="inferred from homology"/>
<dbReference type="SMART" id="SM00645">
    <property type="entry name" value="Pept_C1"/>
    <property type="match status" value="1"/>
</dbReference>
<evidence type="ECO:0000313" key="4">
    <source>
        <dbReference type="Proteomes" id="UP001194729"/>
    </source>
</evidence>
<protein>
    <submittedName>
        <fullName evidence="3">C1 family peptidase</fullName>
    </submittedName>
</protein>
<sequence>MKFKIAFPTVIIFSLIFYSCNSDLDDCCGGGDNINSPVIDVPFTPEEINPTNDPLALGIGNCDWNTAVSGKSIDYPLNLNLPAVYDLGFLMPAPRSQGAQGSCVSWATHYYLATYMDNIRNDSIISSTQEIMSPSFAFNQIKASDGSNNCFGSTIAQNLDLLINTGALPLSEFSYNDTTCAPQPDMIQLANTRNNLISSYENIGPYTFLEPTTQESLIASSLNEVKSALFDNRPVIVSMLTDEAFGRHRNEDVFTVSEINEATVRGCHAMTIVGYNDDLNAFRVLNSWGDSWANDGYVYVSYDFFMASDNPKYQKGVLQLTVAFND</sequence>
<keyword evidence="4" id="KW-1185">Reference proteome</keyword>
<evidence type="ECO:0000256" key="1">
    <source>
        <dbReference type="ARBA" id="ARBA00008455"/>
    </source>
</evidence>
<comment type="similarity">
    <text evidence="1">Belongs to the peptidase C1 family.</text>
</comment>
<dbReference type="InterPro" id="IPR000668">
    <property type="entry name" value="Peptidase_C1A_C"/>
</dbReference>
<accession>A0ABS0A5P8</accession>
<dbReference type="SUPFAM" id="SSF54001">
    <property type="entry name" value="Cysteine proteinases"/>
    <property type="match status" value="1"/>
</dbReference>
<dbReference type="EMBL" id="JADKYU010000521">
    <property type="protein sequence ID" value="MBF4984691.1"/>
    <property type="molecule type" value="Genomic_DNA"/>
</dbReference>
<dbReference type="PROSITE" id="PS51257">
    <property type="entry name" value="PROKAR_LIPOPROTEIN"/>
    <property type="match status" value="1"/>
</dbReference>
<evidence type="ECO:0000259" key="2">
    <source>
        <dbReference type="SMART" id="SM00645"/>
    </source>
</evidence>
<dbReference type="Pfam" id="PF00112">
    <property type="entry name" value="Peptidase_C1"/>
    <property type="match status" value="1"/>
</dbReference>
<feature type="domain" description="Peptidase C1A papain C-terminal" evidence="2">
    <location>
        <begin position="81"/>
        <end position="312"/>
    </location>
</feature>
<dbReference type="Gene3D" id="3.90.70.10">
    <property type="entry name" value="Cysteine proteinases"/>
    <property type="match status" value="1"/>
</dbReference>
<dbReference type="InterPro" id="IPR038765">
    <property type="entry name" value="Papain-like_cys_pep_sf"/>
</dbReference>
<gene>
    <name evidence="3" type="ORF">FNJ87_10225</name>
</gene>
<dbReference type="InterPro" id="IPR013128">
    <property type="entry name" value="Peptidase_C1A"/>
</dbReference>
<comment type="caution">
    <text evidence="3">The sequence shown here is derived from an EMBL/GenBank/DDBJ whole genome shotgun (WGS) entry which is preliminary data.</text>
</comment>
<organism evidence="3 4">
    <name type="scientific">Nonlabens mediterrranea</name>
    <dbReference type="NCBI Taxonomy" id="1419947"/>
    <lineage>
        <taxon>Bacteria</taxon>
        <taxon>Pseudomonadati</taxon>
        <taxon>Bacteroidota</taxon>
        <taxon>Flavobacteriia</taxon>
        <taxon>Flavobacteriales</taxon>
        <taxon>Flavobacteriaceae</taxon>
        <taxon>Nonlabens</taxon>
    </lineage>
</organism>
<name>A0ABS0A5P8_9FLAO</name>
<dbReference type="PANTHER" id="PTHR12411">
    <property type="entry name" value="CYSTEINE PROTEASE FAMILY C1-RELATED"/>
    <property type="match status" value="1"/>
</dbReference>
<reference evidence="3 4" key="1">
    <citation type="submission" date="2020-11" db="EMBL/GenBank/DDBJ databases">
        <title>P. mediterranea TC4 genome.</title>
        <authorList>
            <person name="Molmeret M."/>
        </authorList>
    </citation>
    <scope>NUCLEOTIDE SEQUENCE [LARGE SCALE GENOMIC DNA]</scope>
    <source>
        <strain evidence="3 4">TC4</strain>
    </source>
</reference>
<dbReference type="CDD" id="cd02619">
    <property type="entry name" value="Peptidase_C1"/>
    <property type="match status" value="1"/>
</dbReference>
<evidence type="ECO:0000313" key="3">
    <source>
        <dbReference type="EMBL" id="MBF4984691.1"/>
    </source>
</evidence>